<dbReference type="eggNOG" id="COG2870">
    <property type="taxonomic scope" value="Bacteria"/>
</dbReference>
<dbReference type="Pfam" id="PF01467">
    <property type="entry name" value="CTP_transf_like"/>
    <property type="match status" value="1"/>
</dbReference>
<comment type="function">
    <text evidence="1">Catalyzes the phosphorylation of D-glycero-D-manno-heptose 7-phosphate at the C-1 position to selectively form D-glycero-beta-D-manno-heptose-1,7-bisphosphate.</text>
</comment>
<feature type="domain" description="Carbohydrate kinase PfkB" evidence="7">
    <location>
        <begin position="17"/>
        <end position="317"/>
    </location>
</feature>
<keyword evidence="3" id="KW-0808">Transferase</keyword>
<name>A6DPJ7_9BACT</name>
<dbReference type="PANTHER" id="PTHR46969:SF1">
    <property type="entry name" value="BIFUNCTIONAL PROTEIN HLDE"/>
    <property type="match status" value="1"/>
</dbReference>
<dbReference type="InterPro" id="IPR014729">
    <property type="entry name" value="Rossmann-like_a/b/a_fold"/>
</dbReference>
<evidence type="ECO:0000256" key="3">
    <source>
        <dbReference type="ARBA" id="ARBA00022679"/>
    </source>
</evidence>
<evidence type="ECO:0000259" key="8">
    <source>
        <dbReference type="Pfam" id="PF01467"/>
    </source>
</evidence>
<keyword evidence="5" id="KW-0511">Multifunctional enzyme</keyword>
<dbReference type="STRING" id="313628.LNTAR_05944"/>
<evidence type="ECO:0000313" key="10">
    <source>
        <dbReference type="Proteomes" id="UP000004947"/>
    </source>
</evidence>
<dbReference type="CDD" id="cd01172">
    <property type="entry name" value="RfaE_like"/>
    <property type="match status" value="1"/>
</dbReference>
<comment type="caution">
    <text evidence="9">The sequence shown here is derived from an EMBL/GenBank/DDBJ whole genome shotgun (WGS) entry which is preliminary data.</text>
</comment>
<dbReference type="SUPFAM" id="SSF52374">
    <property type="entry name" value="Nucleotidylyl transferase"/>
    <property type="match status" value="1"/>
</dbReference>
<gene>
    <name evidence="9" type="ORF">LNTAR_05944</name>
</gene>
<reference evidence="9 10" key="1">
    <citation type="journal article" date="2010" name="J. Bacteriol.">
        <title>Genome sequence of Lentisphaera araneosa HTCC2155T, the type species of the order Lentisphaerales in the phylum Lentisphaerae.</title>
        <authorList>
            <person name="Thrash J.C."/>
            <person name="Cho J.C."/>
            <person name="Vergin K.L."/>
            <person name="Morris R.M."/>
            <person name="Giovannoni S.J."/>
        </authorList>
    </citation>
    <scope>NUCLEOTIDE SEQUENCE [LARGE SCALE GENOMIC DNA]</scope>
    <source>
        <strain evidence="9 10">HTCC2155</strain>
    </source>
</reference>
<dbReference type="InterPro" id="IPR011611">
    <property type="entry name" value="PfkB_dom"/>
</dbReference>
<evidence type="ECO:0000256" key="5">
    <source>
        <dbReference type="ARBA" id="ARBA00023268"/>
    </source>
</evidence>
<proteinExistence type="predicted"/>
<dbReference type="SUPFAM" id="SSF53613">
    <property type="entry name" value="Ribokinase-like"/>
    <property type="match status" value="1"/>
</dbReference>
<dbReference type="PANTHER" id="PTHR46969">
    <property type="entry name" value="BIFUNCTIONAL PROTEIN HLDE"/>
    <property type="match status" value="1"/>
</dbReference>
<keyword evidence="6" id="KW-0119">Carbohydrate metabolism</keyword>
<dbReference type="Gene3D" id="3.40.50.620">
    <property type="entry name" value="HUPs"/>
    <property type="match status" value="1"/>
</dbReference>
<accession>A6DPJ7</accession>
<protein>
    <submittedName>
        <fullName evidence="9">RfaE bifunctional protein, domains I &amp; II</fullName>
    </submittedName>
</protein>
<dbReference type="EMBL" id="ABCK01000016">
    <property type="protein sequence ID" value="EDM26493.1"/>
    <property type="molecule type" value="Genomic_DNA"/>
</dbReference>
<dbReference type="InterPro" id="IPR004821">
    <property type="entry name" value="Cyt_trans-like"/>
</dbReference>
<dbReference type="InterPro" id="IPR011913">
    <property type="entry name" value="RfaE_dom_I"/>
</dbReference>
<feature type="domain" description="Cytidyltransferase-like" evidence="8">
    <location>
        <begin position="382"/>
        <end position="449"/>
    </location>
</feature>
<dbReference type="OrthoDB" id="9802794at2"/>
<dbReference type="GO" id="GO:0016773">
    <property type="term" value="F:phosphotransferase activity, alcohol group as acceptor"/>
    <property type="evidence" value="ECO:0007669"/>
    <property type="project" value="InterPro"/>
</dbReference>
<dbReference type="eggNOG" id="COG0615">
    <property type="taxonomic scope" value="Bacteria"/>
</dbReference>
<evidence type="ECO:0000259" key="7">
    <source>
        <dbReference type="Pfam" id="PF00294"/>
    </source>
</evidence>
<keyword evidence="10" id="KW-1185">Reference proteome</keyword>
<dbReference type="GO" id="GO:0005829">
    <property type="term" value="C:cytosol"/>
    <property type="evidence" value="ECO:0007669"/>
    <property type="project" value="TreeGrafter"/>
</dbReference>
<evidence type="ECO:0000256" key="1">
    <source>
        <dbReference type="ARBA" id="ARBA00002319"/>
    </source>
</evidence>
<dbReference type="RefSeq" id="WP_007279779.1">
    <property type="nucleotide sequence ID" value="NZ_ABCK01000016.1"/>
</dbReference>
<evidence type="ECO:0000256" key="2">
    <source>
        <dbReference type="ARBA" id="ARBA00003753"/>
    </source>
</evidence>
<sequence>MYAEIAQVLNSIGQPKILIVGDLMLDEFLSGSVNRISPEAPTPVIAYQDSNCQLGGAGFTSNVLAQLNADVEICAVTGDDETRNKVIQLLDSINVKHRCLISDDSRPTTRKQRVMAQDNDISSGQQQILRIDYESKAPISSAIEDRIINFIDQNGKNFDAIIISDYQKGVLTERVLKHLCSASQYTTVIADPAKGAPIERYKGITAMKPNRHECEAAVGFSISTQEEVIRAGKILLEKAELDYTLISLDTDGIFYINRQHDYLFVPTQPLQVYDVAGAGDSVISIMALLSKANIAPRYLLETANAAAGIMISQQSPKHISREDLVHRMVVDKDDFNKKIKSIDELEIILKSSSTKNKSIYFTNGYYDNVSRERILYLEKLNEFDGIRIVAINSDISIKNQGHEPQLRENDRLRLLQMFDCIDYILIFDDTDCKQVLERLKPDYFLKGKNFEGKAIAEAAILEKINCQIKFIDIYS</sequence>
<keyword evidence="4" id="KW-0418">Kinase</keyword>
<dbReference type="AlphaFoldDB" id="A6DPJ7"/>
<evidence type="ECO:0000313" key="9">
    <source>
        <dbReference type="EMBL" id="EDM26493.1"/>
    </source>
</evidence>
<organism evidence="9 10">
    <name type="scientific">Lentisphaera araneosa HTCC2155</name>
    <dbReference type="NCBI Taxonomy" id="313628"/>
    <lineage>
        <taxon>Bacteria</taxon>
        <taxon>Pseudomonadati</taxon>
        <taxon>Lentisphaerota</taxon>
        <taxon>Lentisphaeria</taxon>
        <taxon>Lentisphaerales</taxon>
        <taxon>Lentisphaeraceae</taxon>
        <taxon>Lentisphaera</taxon>
    </lineage>
</organism>
<dbReference type="GO" id="GO:0033786">
    <property type="term" value="F:heptose-1-phosphate adenylyltransferase activity"/>
    <property type="evidence" value="ECO:0007669"/>
    <property type="project" value="TreeGrafter"/>
</dbReference>
<dbReference type="Proteomes" id="UP000004947">
    <property type="component" value="Unassembled WGS sequence"/>
</dbReference>
<dbReference type="Gene3D" id="3.40.1190.20">
    <property type="match status" value="1"/>
</dbReference>
<evidence type="ECO:0000256" key="4">
    <source>
        <dbReference type="ARBA" id="ARBA00022777"/>
    </source>
</evidence>
<dbReference type="InterPro" id="IPR029056">
    <property type="entry name" value="Ribokinase-like"/>
</dbReference>
<comment type="function">
    <text evidence="2">Catalyzes the ADP transfer from ATP to D-glycero-beta-D-manno-heptose 1-phosphate, yielding ADP-D-glycero-beta-D-manno-heptose.</text>
</comment>
<evidence type="ECO:0000256" key="6">
    <source>
        <dbReference type="ARBA" id="ARBA00023277"/>
    </source>
</evidence>
<dbReference type="Pfam" id="PF00294">
    <property type="entry name" value="PfkB"/>
    <property type="match status" value="1"/>
</dbReference>
<dbReference type="GO" id="GO:0033785">
    <property type="term" value="F:heptose 7-phosphate kinase activity"/>
    <property type="evidence" value="ECO:0007669"/>
    <property type="project" value="TreeGrafter"/>
</dbReference>